<feature type="signal peptide" evidence="2">
    <location>
        <begin position="1"/>
        <end position="22"/>
    </location>
</feature>
<name>A0A0N4Z5M5_PARTI</name>
<keyword evidence="1" id="KW-1133">Transmembrane helix</keyword>
<keyword evidence="4" id="KW-1185">Reference proteome</keyword>
<feature type="domain" description="Tyrosine-protein phosphatase" evidence="3">
    <location>
        <begin position="160"/>
        <end position="375"/>
    </location>
</feature>
<keyword evidence="1" id="KW-0472">Membrane</keyword>
<protein>
    <submittedName>
        <fullName evidence="5">Tyrosine-protein phosphatase domain-containing protein</fullName>
    </submittedName>
</protein>
<sequence length="579" mass="67601">MIVKFLFFFLLLFLACCYKVSGTDENKSYDLSQGDRNTSNASFPGSNIKSEAKWKPKRNDIIATACMIVFLLVVGLVIGIKSMRHEKIKNYFLKKRLEKEHPNIIEFWLAFKFKNFNSYTDLLVDEKYIPDKLQKKDKDFIIEGGEILHKRKGELFFDSVVLSSRNRNNGYMANYIISPAPDRTYIICNGPKTEEFNIFWEMIYEENVGVIVAIIYQNSSSNVKPYERYWPEKSQKYGDIMIENIGTQTYPKVSSSLTRLHLKKIGEEKKKKPLYIFFVYGWRRNTILYSFNELVMMDKIISTIADTSTVLLHTRDLPGTRIFMYIYFASIIQSMINDTTLSDPMEVIKPIREQRGGSSISGKEFVFLTGAVINYFVQNKLLIEDKDMEEFWKKYHKYILLINLKEVSMNEKIQSFLFYINLLDAGKIYGFSEIVKSTGMLSENELKVKCSKFYQVIETQIINDTIGSNIPYKNRYDDVPCLDETAVYSGKHSGKDQKRDDIYNVFLNANIMKYKLMDGVNERSIIMCQAPIESSFDIFFDMLYWQKVSVIAVLVNNQDLKAHKWDKYFPLLEIMLCLM</sequence>
<feature type="transmembrane region" description="Helical" evidence="1">
    <location>
        <begin position="61"/>
        <end position="80"/>
    </location>
</feature>
<dbReference type="SMART" id="SM00194">
    <property type="entry name" value="PTPc"/>
    <property type="match status" value="1"/>
</dbReference>
<dbReference type="AlphaFoldDB" id="A0A0N4Z5M5"/>
<evidence type="ECO:0000259" key="3">
    <source>
        <dbReference type="PROSITE" id="PS50055"/>
    </source>
</evidence>
<evidence type="ECO:0000313" key="4">
    <source>
        <dbReference type="Proteomes" id="UP000038045"/>
    </source>
</evidence>
<dbReference type="Pfam" id="PF00102">
    <property type="entry name" value="Y_phosphatase"/>
    <property type="match status" value="2"/>
</dbReference>
<reference evidence="5" key="1">
    <citation type="submission" date="2017-02" db="UniProtKB">
        <authorList>
            <consortium name="WormBaseParasite"/>
        </authorList>
    </citation>
    <scope>IDENTIFICATION</scope>
</reference>
<dbReference type="InterPro" id="IPR029021">
    <property type="entry name" value="Prot-tyrosine_phosphatase-like"/>
</dbReference>
<dbReference type="PANTHER" id="PTHR46163">
    <property type="entry name" value="TYROSINE-PROTEIN PHOSPHATASE-RELATED"/>
    <property type="match status" value="1"/>
</dbReference>
<dbReference type="SUPFAM" id="SSF52799">
    <property type="entry name" value="(Phosphotyrosine protein) phosphatases II"/>
    <property type="match status" value="2"/>
</dbReference>
<dbReference type="Proteomes" id="UP000038045">
    <property type="component" value="Unplaced"/>
</dbReference>
<dbReference type="Gene3D" id="3.90.190.10">
    <property type="entry name" value="Protein tyrosine phosphatase superfamily"/>
    <property type="match status" value="2"/>
</dbReference>
<dbReference type="PROSITE" id="PS51257">
    <property type="entry name" value="PROKAR_LIPOPROTEIN"/>
    <property type="match status" value="1"/>
</dbReference>
<organism evidence="4 5">
    <name type="scientific">Parastrongyloides trichosuri</name>
    <name type="common">Possum-specific nematode worm</name>
    <dbReference type="NCBI Taxonomy" id="131310"/>
    <lineage>
        <taxon>Eukaryota</taxon>
        <taxon>Metazoa</taxon>
        <taxon>Ecdysozoa</taxon>
        <taxon>Nematoda</taxon>
        <taxon>Chromadorea</taxon>
        <taxon>Rhabditida</taxon>
        <taxon>Tylenchina</taxon>
        <taxon>Panagrolaimomorpha</taxon>
        <taxon>Strongyloidoidea</taxon>
        <taxon>Strongyloididae</taxon>
        <taxon>Parastrongyloides</taxon>
    </lineage>
</organism>
<dbReference type="PROSITE" id="PS50055">
    <property type="entry name" value="TYR_PHOSPHATASE_PTP"/>
    <property type="match status" value="2"/>
</dbReference>
<dbReference type="GO" id="GO:0004725">
    <property type="term" value="F:protein tyrosine phosphatase activity"/>
    <property type="evidence" value="ECO:0007669"/>
    <property type="project" value="InterPro"/>
</dbReference>
<dbReference type="InterPro" id="IPR052782">
    <property type="entry name" value="Oocyte-zygote_transition_reg"/>
</dbReference>
<proteinExistence type="predicted"/>
<dbReference type="STRING" id="131310.A0A0N4Z5M5"/>
<dbReference type="WBParaSite" id="PTRK_0000241200.1">
    <property type="protein sequence ID" value="PTRK_0000241200.1"/>
    <property type="gene ID" value="PTRK_0000241200"/>
</dbReference>
<dbReference type="InterPro" id="IPR000242">
    <property type="entry name" value="PTP_cat"/>
</dbReference>
<feature type="domain" description="Tyrosine-protein phosphatase" evidence="3">
    <location>
        <begin position="473"/>
        <end position="570"/>
    </location>
</feature>
<evidence type="ECO:0000313" key="5">
    <source>
        <dbReference type="WBParaSite" id="PTRK_0000241200.1"/>
    </source>
</evidence>
<feature type="chain" id="PRO_5005891139" evidence="2">
    <location>
        <begin position="23"/>
        <end position="579"/>
    </location>
</feature>
<keyword evidence="1" id="KW-0812">Transmembrane</keyword>
<evidence type="ECO:0000256" key="2">
    <source>
        <dbReference type="SAM" id="SignalP"/>
    </source>
</evidence>
<keyword evidence="2" id="KW-0732">Signal</keyword>
<evidence type="ECO:0000256" key="1">
    <source>
        <dbReference type="SAM" id="Phobius"/>
    </source>
</evidence>
<accession>A0A0N4Z5M5</accession>